<organism evidence="9 10">
    <name type="scientific">Aspergillus sydowii CBS 593.65</name>
    <dbReference type="NCBI Taxonomy" id="1036612"/>
    <lineage>
        <taxon>Eukaryota</taxon>
        <taxon>Fungi</taxon>
        <taxon>Dikarya</taxon>
        <taxon>Ascomycota</taxon>
        <taxon>Pezizomycotina</taxon>
        <taxon>Eurotiomycetes</taxon>
        <taxon>Eurotiomycetidae</taxon>
        <taxon>Eurotiales</taxon>
        <taxon>Aspergillaceae</taxon>
        <taxon>Aspergillus</taxon>
        <taxon>Aspergillus subgen. Nidulantes</taxon>
    </lineage>
</organism>
<dbReference type="PROSITE" id="PS00463">
    <property type="entry name" value="ZN2_CY6_FUNGAL_1"/>
    <property type="match status" value="1"/>
</dbReference>
<dbReference type="GO" id="GO:0005634">
    <property type="term" value="C:nucleus"/>
    <property type="evidence" value="ECO:0007669"/>
    <property type="project" value="UniProtKB-SubCell"/>
</dbReference>
<dbReference type="SUPFAM" id="SSF57701">
    <property type="entry name" value="Zn2/Cys6 DNA-binding domain"/>
    <property type="match status" value="1"/>
</dbReference>
<feature type="region of interest" description="Disordered" evidence="7">
    <location>
        <begin position="69"/>
        <end position="104"/>
    </location>
</feature>
<dbReference type="GO" id="GO:0008270">
    <property type="term" value="F:zinc ion binding"/>
    <property type="evidence" value="ECO:0007669"/>
    <property type="project" value="InterPro"/>
</dbReference>
<dbReference type="GO" id="GO:0000981">
    <property type="term" value="F:DNA-binding transcription factor activity, RNA polymerase II-specific"/>
    <property type="evidence" value="ECO:0007669"/>
    <property type="project" value="InterPro"/>
</dbReference>
<dbReference type="Gene3D" id="4.10.240.10">
    <property type="entry name" value="Zn(2)-C6 fungal-type DNA-binding domain"/>
    <property type="match status" value="1"/>
</dbReference>
<comment type="subcellular location">
    <subcellularLocation>
        <location evidence="1">Nucleus</location>
    </subcellularLocation>
</comment>
<dbReference type="InterPro" id="IPR007219">
    <property type="entry name" value="XnlR_reg_dom"/>
</dbReference>
<proteinExistence type="predicted"/>
<dbReference type="STRING" id="1036612.A0A1L9TI60"/>
<protein>
    <recommendedName>
        <fullName evidence="8">Zn(2)-C6 fungal-type domain-containing protein</fullName>
    </recommendedName>
</protein>
<dbReference type="RefSeq" id="XP_040702905.1">
    <property type="nucleotide sequence ID" value="XM_040843826.1"/>
</dbReference>
<reference evidence="10" key="1">
    <citation type="journal article" date="2017" name="Genome Biol.">
        <title>Comparative genomics reveals high biological diversity and specific adaptations in the industrially and medically important fungal genus Aspergillus.</title>
        <authorList>
            <person name="de Vries R.P."/>
            <person name="Riley R."/>
            <person name="Wiebenga A."/>
            <person name="Aguilar-Osorio G."/>
            <person name="Amillis S."/>
            <person name="Uchima C.A."/>
            <person name="Anderluh G."/>
            <person name="Asadollahi M."/>
            <person name="Askin M."/>
            <person name="Barry K."/>
            <person name="Battaglia E."/>
            <person name="Bayram O."/>
            <person name="Benocci T."/>
            <person name="Braus-Stromeyer S.A."/>
            <person name="Caldana C."/>
            <person name="Canovas D."/>
            <person name="Cerqueira G.C."/>
            <person name="Chen F."/>
            <person name="Chen W."/>
            <person name="Choi C."/>
            <person name="Clum A."/>
            <person name="Dos Santos R.A."/>
            <person name="Damasio A.R."/>
            <person name="Diallinas G."/>
            <person name="Emri T."/>
            <person name="Fekete E."/>
            <person name="Flipphi M."/>
            <person name="Freyberg S."/>
            <person name="Gallo A."/>
            <person name="Gournas C."/>
            <person name="Habgood R."/>
            <person name="Hainaut M."/>
            <person name="Harispe M.L."/>
            <person name="Henrissat B."/>
            <person name="Hilden K.S."/>
            <person name="Hope R."/>
            <person name="Hossain A."/>
            <person name="Karabika E."/>
            <person name="Karaffa L."/>
            <person name="Karanyi Z."/>
            <person name="Krasevec N."/>
            <person name="Kuo A."/>
            <person name="Kusch H."/>
            <person name="LaButti K."/>
            <person name="Lagendijk E.L."/>
            <person name="Lapidus A."/>
            <person name="Levasseur A."/>
            <person name="Lindquist E."/>
            <person name="Lipzen A."/>
            <person name="Logrieco A.F."/>
            <person name="MacCabe A."/>
            <person name="Maekelae M.R."/>
            <person name="Malavazi I."/>
            <person name="Melin P."/>
            <person name="Meyer V."/>
            <person name="Mielnichuk N."/>
            <person name="Miskei M."/>
            <person name="Molnar A.P."/>
            <person name="Mule G."/>
            <person name="Ngan C.Y."/>
            <person name="Orejas M."/>
            <person name="Orosz E."/>
            <person name="Ouedraogo J.P."/>
            <person name="Overkamp K.M."/>
            <person name="Park H.-S."/>
            <person name="Perrone G."/>
            <person name="Piumi F."/>
            <person name="Punt P.J."/>
            <person name="Ram A.F."/>
            <person name="Ramon A."/>
            <person name="Rauscher S."/>
            <person name="Record E."/>
            <person name="Riano-Pachon D.M."/>
            <person name="Robert V."/>
            <person name="Roehrig J."/>
            <person name="Ruller R."/>
            <person name="Salamov A."/>
            <person name="Salih N.S."/>
            <person name="Samson R.A."/>
            <person name="Sandor E."/>
            <person name="Sanguinetti M."/>
            <person name="Schuetze T."/>
            <person name="Sepcic K."/>
            <person name="Shelest E."/>
            <person name="Sherlock G."/>
            <person name="Sophianopoulou V."/>
            <person name="Squina F.M."/>
            <person name="Sun H."/>
            <person name="Susca A."/>
            <person name="Todd R.B."/>
            <person name="Tsang A."/>
            <person name="Unkles S.E."/>
            <person name="van de Wiele N."/>
            <person name="van Rossen-Uffink D."/>
            <person name="Oliveira J.V."/>
            <person name="Vesth T.C."/>
            <person name="Visser J."/>
            <person name="Yu J.-H."/>
            <person name="Zhou M."/>
            <person name="Andersen M.R."/>
            <person name="Archer D.B."/>
            <person name="Baker S.E."/>
            <person name="Benoit I."/>
            <person name="Brakhage A.A."/>
            <person name="Braus G.H."/>
            <person name="Fischer R."/>
            <person name="Frisvad J.C."/>
            <person name="Goldman G.H."/>
            <person name="Houbraken J."/>
            <person name="Oakley B."/>
            <person name="Pocsi I."/>
            <person name="Scazzocchio C."/>
            <person name="Seiboth B."/>
            <person name="vanKuyk P.A."/>
            <person name="Wortman J."/>
            <person name="Dyer P.S."/>
            <person name="Grigoriev I.V."/>
        </authorList>
    </citation>
    <scope>NUCLEOTIDE SEQUENCE [LARGE SCALE GENOMIC DNA]</scope>
    <source>
        <strain evidence="10">CBS 593.65</strain>
    </source>
</reference>
<dbReference type="CDD" id="cd12148">
    <property type="entry name" value="fungal_TF_MHR"/>
    <property type="match status" value="1"/>
</dbReference>
<evidence type="ECO:0000256" key="6">
    <source>
        <dbReference type="ARBA" id="ARBA00023242"/>
    </source>
</evidence>
<dbReference type="InterPro" id="IPR001138">
    <property type="entry name" value="Zn2Cys6_DnaBD"/>
</dbReference>
<evidence type="ECO:0000256" key="1">
    <source>
        <dbReference type="ARBA" id="ARBA00004123"/>
    </source>
</evidence>
<evidence type="ECO:0000256" key="3">
    <source>
        <dbReference type="ARBA" id="ARBA00023015"/>
    </source>
</evidence>
<dbReference type="PROSITE" id="PS50048">
    <property type="entry name" value="ZN2_CY6_FUNGAL_2"/>
    <property type="match status" value="1"/>
</dbReference>
<keyword evidence="10" id="KW-1185">Reference proteome</keyword>
<dbReference type="GO" id="GO:0043565">
    <property type="term" value="F:sequence-specific DNA binding"/>
    <property type="evidence" value="ECO:0007669"/>
    <property type="project" value="TreeGrafter"/>
</dbReference>
<dbReference type="PANTHER" id="PTHR47540:SF6">
    <property type="entry name" value="ZN(II)2CYS6 TRANSCRIPTION FACTOR (EUROFUNG)"/>
    <property type="match status" value="1"/>
</dbReference>
<dbReference type="Pfam" id="PF00172">
    <property type="entry name" value="Zn_clus"/>
    <property type="match status" value="1"/>
</dbReference>
<keyword evidence="6" id="KW-0539">Nucleus</keyword>
<dbReference type="Pfam" id="PF04082">
    <property type="entry name" value="Fungal_trans"/>
    <property type="match status" value="1"/>
</dbReference>
<dbReference type="InterPro" id="IPR036864">
    <property type="entry name" value="Zn2-C6_fun-type_DNA-bd_sf"/>
</dbReference>
<evidence type="ECO:0000256" key="2">
    <source>
        <dbReference type="ARBA" id="ARBA00022723"/>
    </source>
</evidence>
<dbReference type="VEuPathDB" id="FungiDB:ASPSYDRAFT_203072"/>
<dbReference type="CDD" id="cd00067">
    <property type="entry name" value="GAL4"/>
    <property type="match status" value="1"/>
</dbReference>
<evidence type="ECO:0000259" key="8">
    <source>
        <dbReference type="PROSITE" id="PS50048"/>
    </source>
</evidence>
<dbReference type="PANTHER" id="PTHR47540">
    <property type="entry name" value="THIAMINE REPRESSIBLE GENES REGULATORY PROTEIN THI5"/>
    <property type="match status" value="1"/>
</dbReference>
<keyword evidence="4" id="KW-0238">DNA-binding</keyword>
<dbReference type="SMART" id="SM00066">
    <property type="entry name" value="GAL4"/>
    <property type="match status" value="1"/>
</dbReference>
<dbReference type="GO" id="GO:0045944">
    <property type="term" value="P:positive regulation of transcription by RNA polymerase II"/>
    <property type="evidence" value="ECO:0007669"/>
    <property type="project" value="TreeGrafter"/>
</dbReference>
<gene>
    <name evidence="9" type="ORF">ASPSYDRAFT_203072</name>
</gene>
<dbReference type="EMBL" id="KV878586">
    <property type="protein sequence ID" value="OJJ59099.1"/>
    <property type="molecule type" value="Genomic_DNA"/>
</dbReference>
<evidence type="ECO:0000313" key="9">
    <source>
        <dbReference type="EMBL" id="OJJ59099.1"/>
    </source>
</evidence>
<keyword evidence="5" id="KW-0804">Transcription</keyword>
<dbReference type="SMART" id="SM00906">
    <property type="entry name" value="Fungal_trans"/>
    <property type="match status" value="1"/>
</dbReference>
<evidence type="ECO:0000313" key="10">
    <source>
        <dbReference type="Proteomes" id="UP000184356"/>
    </source>
</evidence>
<dbReference type="Proteomes" id="UP000184356">
    <property type="component" value="Unassembled WGS sequence"/>
</dbReference>
<name>A0A1L9TI60_9EURO</name>
<dbReference type="InterPro" id="IPR051711">
    <property type="entry name" value="Stress_Response_Reg"/>
</dbReference>
<evidence type="ECO:0000256" key="5">
    <source>
        <dbReference type="ARBA" id="ARBA00023163"/>
    </source>
</evidence>
<feature type="domain" description="Zn(2)-C6 fungal-type" evidence="8">
    <location>
        <begin position="14"/>
        <end position="43"/>
    </location>
</feature>
<dbReference type="OrthoDB" id="3548654at2759"/>
<keyword evidence="3" id="KW-0805">Transcription regulation</keyword>
<evidence type="ECO:0000256" key="4">
    <source>
        <dbReference type="ARBA" id="ARBA00023125"/>
    </source>
</evidence>
<sequence length="694" mass="77264">MVGSPQPQKRAPGACYHCRARKVKCSGTQPCTSCQRREEECIFEGDRRISVSKREFLALKRKLGELEQGENGGRTVKGRQGQVLQNVREYRTPSPHTTQSGNEDDIADVPDAHLDRNPLVSPSSFIYRVGKRRRTWFFQGPTSSWSFTHRVLNSMAERFSPHSPVEIPFHTDGDAYQVYWGSVNPDQAPDVSDLPSLDHALYLVSTTRFHLGELFHFFDQEEFVANLHELYDDVHAKVHTSRLWYIQFLIVMAFGEAFLTPSTRVRAASESACSQYFTRAMALLPDPSRVWDDPILAIEVLAAVSLYLYSLDMRDSSCCYIGQAMRIAVIEGLHRTLPAEIDPKLADRCTRIWWTTYILENKLTASVGAPSAVREEDVTATLWDPQTCPRGLTGLSLHVKVSQAMNHVLHTVYNPGGEQPALYLQKVQSALREMADLSREWEQVSQSRFKTSVDAVSGLSTRLTLSYHLCVIIAIRPLIFSLLLERLDSHATGTNQRPLSHAVLTLARSCADSATKSLKILGQLREKNLLAETFLPFDLEYTFASAFTLRLVSMIVPTESRSTSCHETATSILEDMKLKGNRIAEFRRAELDILGWLIQESEGPRAGTEADMLGIGPSNSVLHRVEAGAAGVDGLDAGIDMNGALGLDWGDQTEGVGLLSEQILAVVNQLATEDVLVEGNIASLGEDRWLWDGT</sequence>
<keyword evidence="2" id="KW-0479">Metal-binding</keyword>
<evidence type="ECO:0000256" key="7">
    <source>
        <dbReference type="SAM" id="MobiDB-lite"/>
    </source>
</evidence>
<dbReference type="GeneID" id="63759899"/>
<accession>A0A1L9TI60</accession>
<dbReference type="GO" id="GO:0006351">
    <property type="term" value="P:DNA-templated transcription"/>
    <property type="evidence" value="ECO:0007669"/>
    <property type="project" value="InterPro"/>
</dbReference>
<dbReference type="AlphaFoldDB" id="A0A1L9TI60"/>